<dbReference type="Gene3D" id="1.10.3460.10">
    <property type="entry name" value="Chlorophyll a/b binding protein domain"/>
    <property type="match status" value="1"/>
</dbReference>
<evidence type="ECO:0000256" key="10">
    <source>
        <dbReference type="ARBA" id="ARBA00022991"/>
    </source>
</evidence>
<keyword evidence="4 13" id="KW-0150">Chloroplast</keyword>
<keyword evidence="9" id="KW-1133">Transmembrane helix</keyword>
<evidence type="ECO:0000313" key="16">
    <source>
        <dbReference type="Proteomes" id="UP000266723"/>
    </source>
</evidence>
<evidence type="ECO:0000256" key="8">
    <source>
        <dbReference type="ARBA" id="ARBA00022836"/>
    </source>
</evidence>
<keyword evidence="12" id="KW-0472">Membrane</keyword>
<proteinExistence type="inferred from homology"/>
<comment type="caution">
    <text evidence="15">The sequence shown here is derived from an EMBL/GenBank/DDBJ whole genome shotgun (WGS) entry which is preliminary data.</text>
</comment>
<dbReference type="Proteomes" id="UP000266723">
    <property type="component" value="Unassembled WGS sequence"/>
</dbReference>
<evidence type="ECO:0000256" key="14">
    <source>
        <dbReference type="SAM" id="MobiDB-lite"/>
    </source>
</evidence>
<evidence type="ECO:0000256" key="11">
    <source>
        <dbReference type="ARBA" id="ARBA00023078"/>
    </source>
</evidence>
<keyword evidence="16" id="KW-1185">Reference proteome</keyword>
<comment type="subcellular location">
    <subcellularLocation>
        <location evidence="1 13">Plastid</location>
        <location evidence="1 13">Chloroplast thylakoid membrane</location>
    </subcellularLocation>
</comment>
<keyword evidence="8 13" id="KW-0603">Photosystem I</keyword>
<comment type="function">
    <text evidence="13">The light-harvesting complex (LHC) functions as a light receptor, it captures and delivers excitation energy to photosystems with which it is closely associated.</text>
</comment>
<reference evidence="15 16" key="1">
    <citation type="journal article" date="2020" name="BMC Genomics">
        <title>Intraspecific diversification of the crop wild relative Brassica cretica Lam. using demographic model selection.</title>
        <authorList>
            <person name="Kioukis A."/>
            <person name="Michalopoulou V.A."/>
            <person name="Briers L."/>
            <person name="Pirintsos S."/>
            <person name="Studholme D.J."/>
            <person name="Pavlidis P."/>
            <person name="Sarris P.F."/>
        </authorList>
    </citation>
    <scope>NUCLEOTIDE SEQUENCE [LARGE SCALE GENOMIC DNA]</scope>
    <source>
        <strain evidence="16">cv. PFS-1207/04</strain>
    </source>
</reference>
<evidence type="ECO:0000256" key="4">
    <source>
        <dbReference type="ARBA" id="ARBA00022528"/>
    </source>
</evidence>
<name>A0ABQ7C7X3_BRACR</name>
<keyword evidence="3 13" id="KW-0148">Chlorophyll</keyword>
<evidence type="ECO:0000256" key="3">
    <source>
        <dbReference type="ARBA" id="ARBA00022494"/>
    </source>
</evidence>
<evidence type="ECO:0000256" key="13">
    <source>
        <dbReference type="RuleBase" id="RU363080"/>
    </source>
</evidence>
<comment type="similarity">
    <text evidence="2 13">Belongs to the light-harvesting chlorophyll a/b-binding (LHC) protein family.</text>
</comment>
<accession>A0ABQ7C7X3</accession>
<evidence type="ECO:0000313" key="15">
    <source>
        <dbReference type="EMBL" id="KAF3547587.1"/>
    </source>
</evidence>
<evidence type="ECO:0000256" key="7">
    <source>
        <dbReference type="ARBA" id="ARBA00022692"/>
    </source>
</evidence>
<protein>
    <recommendedName>
        <fullName evidence="13">Chlorophyll a-b binding protein, chloroplastic</fullName>
    </recommendedName>
</protein>
<keyword evidence="7" id="KW-0812">Transmembrane</keyword>
<keyword evidence="11 13" id="KW-0793">Thylakoid</keyword>
<dbReference type="InterPro" id="IPR022796">
    <property type="entry name" value="Chloroa_b-bind"/>
</dbReference>
<dbReference type="InterPro" id="IPR001344">
    <property type="entry name" value="Chloro_AB-bd_pln"/>
</dbReference>
<keyword evidence="5 13" id="KW-0602">Photosynthesis</keyword>
<keyword evidence="6 13" id="KW-0934">Plastid</keyword>
<evidence type="ECO:0000256" key="6">
    <source>
        <dbReference type="ARBA" id="ARBA00022640"/>
    </source>
</evidence>
<feature type="region of interest" description="Disordered" evidence="14">
    <location>
        <begin position="23"/>
        <end position="45"/>
    </location>
</feature>
<evidence type="ECO:0000256" key="2">
    <source>
        <dbReference type="ARBA" id="ARBA00007259"/>
    </source>
</evidence>
<evidence type="ECO:0000256" key="1">
    <source>
        <dbReference type="ARBA" id="ARBA00004334"/>
    </source>
</evidence>
<evidence type="ECO:0000256" key="5">
    <source>
        <dbReference type="ARBA" id="ARBA00022531"/>
    </source>
</evidence>
<keyword evidence="13" id="KW-0604">Photosystem II</keyword>
<sequence length="231" mass="25120">MKASNMETIKKYLEKSTQNVSLNGRRRRVGRSTEESSNEHITPRSDRTGAQFSLISSLNRELEVIHCRWAMLGALGCVFPELLARNGVKFGEAVWFKAGSQIFSEGGLDYLGNPSLVHAQSILAIWATQVILMGAVEGYRVAGEGPLGEAEDLLYPGGSFDPLGLAADPEAFAELKVKEIKNGRLAMFSMFGFFVQAIVTGKGPLENLADHLADPVNNNAWAFATNFVPGK</sequence>
<organism evidence="15 16">
    <name type="scientific">Brassica cretica</name>
    <name type="common">Mustard</name>
    <dbReference type="NCBI Taxonomy" id="69181"/>
    <lineage>
        <taxon>Eukaryota</taxon>
        <taxon>Viridiplantae</taxon>
        <taxon>Streptophyta</taxon>
        <taxon>Embryophyta</taxon>
        <taxon>Tracheophyta</taxon>
        <taxon>Spermatophyta</taxon>
        <taxon>Magnoliopsida</taxon>
        <taxon>eudicotyledons</taxon>
        <taxon>Gunneridae</taxon>
        <taxon>Pentapetalae</taxon>
        <taxon>rosids</taxon>
        <taxon>malvids</taxon>
        <taxon>Brassicales</taxon>
        <taxon>Brassicaceae</taxon>
        <taxon>Brassiceae</taxon>
        <taxon>Brassica</taxon>
    </lineage>
</organism>
<feature type="compositionally biased region" description="Basic and acidic residues" evidence="14">
    <location>
        <begin position="31"/>
        <end position="45"/>
    </location>
</feature>
<keyword evidence="10 13" id="KW-0157">Chromophore</keyword>
<dbReference type="Pfam" id="PF00504">
    <property type="entry name" value="Chloroa_b-bind"/>
    <property type="match status" value="1"/>
</dbReference>
<gene>
    <name evidence="15" type="ORF">DY000_02001814</name>
</gene>
<evidence type="ECO:0000256" key="9">
    <source>
        <dbReference type="ARBA" id="ARBA00022989"/>
    </source>
</evidence>
<dbReference type="EMBL" id="QGKV02000832">
    <property type="protein sequence ID" value="KAF3547587.1"/>
    <property type="molecule type" value="Genomic_DNA"/>
</dbReference>
<evidence type="ECO:0000256" key="12">
    <source>
        <dbReference type="ARBA" id="ARBA00023136"/>
    </source>
</evidence>
<dbReference type="PANTHER" id="PTHR21649">
    <property type="entry name" value="CHLOROPHYLL A/B BINDING PROTEIN"/>
    <property type="match status" value="1"/>
</dbReference>
<dbReference type="SUPFAM" id="SSF103511">
    <property type="entry name" value="Chlorophyll a-b binding protein"/>
    <property type="match status" value="1"/>
</dbReference>